<evidence type="ECO:0000259" key="11">
    <source>
        <dbReference type="PROSITE" id="PS51285"/>
    </source>
</evidence>
<organism evidence="12 13">
    <name type="scientific">Tritrichomonas musculus</name>
    <dbReference type="NCBI Taxonomy" id="1915356"/>
    <lineage>
        <taxon>Eukaryota</taxon>
        <taxon>Metamonada</taxon>
        <taxon>Parabasalia</taxon>
        <taxon>Tritrichomonadida</taxon>
        <taxon>Tritrichomonadidae</taxon>
        <taxon>Tritrichomonas</taxon>
    </lineage>
</organism>
<feature type="binding site" evidence="7">
    <location>
        <position position="191"/>
    </location>
    <ligand>
        <name>ATP</name>
        <dbReference type="ChEBI" id="CHEBI:30616"/>
    </ligand>
</feature>
<dbReference type="PANTHER" id="PTHR24351">
    <property type="entry name" value="RIBOSOMAL PROTEIN S6 KINASE"/>
    <property type="match status" value="1"/>
</dbReference>
<dbReference type="PROSITE" id="PS50003">
    <property type="entry name" value="PH_DOMAIN"/>
    <property type="match status" value="1"/>
</dbReference>
<name>A0ABR2IC24_9EUKA</name>
<dbReference type="Gene3D" id="1.10.510.10">
    <property type="entry name" value="Transferase(Phosphotransferase) domain 1"/>
    <property type="match status" value="1"/>
</dbReference>
<evidence type="ECO:0000313" key="13">
    <source>
        <dbReference type="Proteomes" id="UP001470230"/>
    </source>
</evidence>
<evidence type="ECO:0000256" key="1">
    <source>
        <dbReference type="ARBA" id="ARBA00006935"/>
    </source>
</evidence>
<keyword evidence="3" id="KW-0808">Transferase</keyword>
<keyword evidence="4 7" id="KW-0547">Nucleotide-binding</keyword>
<dbReference type="SUPFAM" id="SSF56112">
    <property type="entry name" value="Protein kinase-like (PK-like)"/>
    <property type="match status" value="1"/>
</dbReference>
<protein>
    <recommendedName>
        <fullName evidence="14">AGC family protein kinase</fullName>
    </recommendedName>
</protein>
<evidence type="ECO:0000256" key="7">
    <source>
        <dbReference type="PROSITE-ProRule" id="PRU10141"/>
    </source>
</evidence>
<feature type="domain" description="PH" evidence="9">
    <location>
        <begin position="7"/>
        <end position="141"/>
    </location>
</feature>
<dbReference type="Pfam" id="PF00069">
    <property type="entry name" value="Pkinase"/>
    <property type="match status" value="1"/>
</dbReference>
<feature type="compositionally biased region" description="Low complexity" evidence="8">
    <location>
        <begin position="79"/>
        <end position="105"/>
    </location>
</feature>
<dbReference type="EMBL" id="JAPFFF010000018">
    <property type="protein sequence ID" value="KAK8860164.1"/>
    <property type="molecule type" value="Genomic_DNA"/>
</dbReference>
<dbReference type="PROSITE" id="PS00107">
    <property type="entry name" value="PROTEIN_KINASE_ATP"/>
    <property type="match status" value="1"/>
</dbReference>
<comment type="caution">
    <text evidence="12">The sequence shown here is derived from an EMBL/GenBank/DDBJ whole genome shotgun (WGS) entry which is preliminary data.</text>
</comment>
<evidence type="ECO:0000256" key="4">
    <source>
        <dbReference type="ARBA" id="ARBA00022741"/>
    </source>
</evidence>
<evidence type="ECO:0000256" key="3">
    <source>
        <dbReference type="ARBA" id="ARBA00022679"/>
    </source>
</evidence>
<gene>
    <name evidence="12" type="ORF">M9Y10_011828</name>
</gene>
<evidence type="ECO:0008006" key="14">
    <source>
        <dbReference type="Google" id="ProtNLM"/>
    </source>
</evidence>
<keyword evidence="5" id="KW-0418">Kinase</keyword>
<dbReference type="InterPro" id="IPR045270">
    <property type="entry name" value="STKc_AGC"/>
</dbReference>
<dbReference type="CDD" id="cd05123">
    <property type="entry name" value="STKc_AGC"/>
    <property type="match status" value="1"/>
</dbReference>
<evidence type="ECO:0000259" key="10">
    <source>
        <dbReference type="PROSITE" id="PS50011"/>
    </source>
</evidence>
<comment type="similarity">
    <text evidence="1">Belongs to the protein kinase superfamily. AGC Ser/Thr protein kinase family. RAC subfamily.</text>
</comment>
<dbReference type="PROSITE" id="PS50011">
    <property type="entry name" value="PROTEIN_KINASE_DOM"/>
    <property type="match status" value="1"/>
</dbReference>
<evidence type="ECO:0000256" key="6">
    <source>
        <dbReference type="ARBA" id="ARBA00022840"/>
    </source>
</evidence>
<dbReference type="PROSITE" id="PS51285">
    <property type="entry name" value="AGC_KINASE_CTER"/>
    <property type="match status" value="1"/>
</dbReference>
<sequence>MSDNSLAHLESRFLFRSCENKDVQKTKLCFLTDSNLIIRDDENSDPDYVLDFLSIEEVIDTSDGSTFSFAIRLSDSNLSESSQKSNNSSSNNISIKDASDSSMSSNTENCNSSRNFRVFSFTASDLTTVRRWLTALRSGLSQNKVNDNDGINSHSNLSLKDFQLLSVIGRGFSGEVILGRYIPTGKLVALKSIPKEGIQSSNCIKHAFAERNILMQASTPFITRLLSTFQTSDSLFFVLEFVRGGDLGKYISSGKVFSEYQIRVYLAEIAVALSHLHKLGIVFRDLKPGNILIDSKGHLKLTDFGLAKYLLVDDHASSLCGTHEYLAPEMIKGANYNFAVDWWAYGVVAYQLLEGVLPFESPNLNKLYERIVRSPLRFWKPVPNDAKNLIQGLLQKNPEKRLGCSENGEGEIFDHPYFHEIDWEKIKRKEYTMEFIPELSKEQMMQYFDGAKTIEDEDGSLFLSCSASNETHVPGFSYAGQGLESPTSEFSGPVYNA</sequence>
<dbReference type="Proteomes" id="UP001470230">
    <property type="component" value="Unassembled WGS sequence"/>
</dbReference>
<evidence type="ECO:0000259" key="9">
    <source>
        <dbReference type="PROSITE" id="PS50003"/>
    </source>
</evidence>
<dbReference type="InterPro" id="IPR017441">
    <property type="entry name" value="Protein_kinase_ATP_BS"/>
</dbReference>
<feature type="region of interest" description="Disordered" evidence="8">
    <location>
        <begin position="79"/>
        <end position="110"/>
    </location>
</feature>
<evidence type="ECO:0000313" key="12">
    <source>
        <dbReference type="EMBL" id="KAK8860164.1"/>
    </source>
</evidence>
<proteinExistence type="inferred from homology"/>
<dbReference type="Gene3D" id="3.30.200.20">
    <property type="entry name" value="Phosphorylase Kinase, domain 1"/>
    <property type="match status" value="1"/>
</dbReference>
<dbReference type="SMART" id="SM00220">
    <property type="entry name" value="S_TKc"/>
    <property type="match status" value="1"/>
</dbReference>
<dbReference type="InterPro" id="IPR000719">
    <property type="entry name" value="Prot_kinase_dom"/>
</dbReference>
<feature type="domain" description="AGC-kinase C-terminal" evidence="11">
    <location>
        <begin position="419"/>
        <end position="488"/>
    </location>
</feature>
<keyword evidence="6 7" id="KW-0067">ATP-binding</keyword>
<dbReference type="InterPro" id="IPR000961">
    <property type="entry name" value="AGC-kinase_C"/>
</dbReference>
<evidence type="ECO:0000256" key="8">
    <source>
        <dbReference type="SAM" id="MobiDB-lite"/>
    </source>
</evidence>
<reference evidence="12 13" key="1">
    <citation type="submission" date="2024-04" db="EMBL/GenBank/DDBJ databases">
        <title>Tritrichomonas musculus Genome.</title>
        <authorList>
            <person name="Alves-Ferreira E."/>
            <person name="Grigg M."/>
            <person name="Lorenzi H."/>
            <person name="Galac M."/>
        </authorList>
    </citation>
    <scope>NUCLEOTIDE SEQUENCE [LARGE SCALE GENOMIC DNA]</scope>
    <source>
        <strain evidence="12 13">EAF2021</strain>
    </source>
</reference>
<accession>A0ABR2IC24</accession>
<dbReference type="InterPro" id="IPR001849">
    <property type="entry name" value="PH_domain"/>
</dbReference>
<evidence type="ECO:0000256" key="5">
    <source>
        <dbReference type="ARBA" id="ARBA00022777"/>
    </source>
</evidence>
<evidence type="ECO:0000256" key="2">
    <source>
        <dbReference type="ARBA" id="ARBA00022527"/>
    </source>
</evidence>
<dbReference type="InterPro" id="IPR011009">
    <property type="entry name" value="Kinase-like_dom_sf"/>
</dbReference>
<keyword evidence="2" id="KW-0723">Serine/threonine-protein kinase</keyword>
<keyword evidence="13" id="KW-1185">Reference proteome</keyword>
<feature type="domain" description="Protein kinase" evidence="10">
    <location>
        <begin position="162"/>
        <end position="418"/>
    </location>
</feature>